<evidence type="ECO:0000313" key="2">
    <source>
        <dbReference type="EMBL" id="KAH8103623.1"/>
    </source>
</evidence>
<evidence type="ECO:0000256" key="1">
    <source>
        <dbReference type="SAM" id="MobiDB-lite"/>
    </source>
</evidence>
<sequence length="425" mass="45822">MSTRYGDWYRTISPASAPMGPYMRLEADHVVSPETFTARKNAFERVKNVISGTSRAPFDSSAGGMHTRAPAPSYPWTAWTSKFKGSRGNNSLSSNGVFQSNTAESTSHLIHTAGLLADDDVILPRTGRKIPTSGRQLGAIGCERAAQRVAPAPAPRVTHQLGLASQTPEREWSPLSAFETPFAPFHLMPLGTSESGSHYYGEPFHPRLPVTKQATDDVSHGMVGKLDEEVPKEADRSGDLDVSEQEGTTVDHDDMSNNSSEHLTQDSPRVPHISPSANCLPLAEGPECSMGSKDCEKITVPVEIPGLSLSFLTVPIIPRRSHDGASNHSRTSSCATSESSCPNRTPEIPCRDLGQIESDGLSSDPECFGPASVYAVDNTSQSLATGVVAEESPSTGDGLRSSIRRKGALNTHLRTWIKNMPRMRF</sequence>
<feature type="compositionally biased region" description="Polar residues" evidence="1">
    <location>
        <begin position="256"/>
        <end position="267"/>
    </location>
</feature>
<feature type="compositionally biased region" description="Basic and acidic residues" evidence="1">
    <location>
        <begin position="216"/>
        <end position="239"/>
    </location>
</feature>
<dbReference type="EMBL" id="JAEVFJ010000007">
    <property type="protein sequence ID" value="KAH8103623.1"/>
    <property type="molecule type" value="Genomic_DNA"/>
</dbReference>
<feature type="region of interest" description="Disordered" evidence="1">
    <location>
        <begin position="216"/>
        <end position="278"/>
    </location>
</feature>
<evidence type="ECO:0000313" key="3">
    <source>
        <dbReference type="Proteomes" id="UP000813824"/>
    </source>
</evidence>
<protein>
    <submittedName>
        <fullName evidence="2">Uncharacterized protein</fullName>
    </submittedName>
</protein>
<comment type="caution">
    <text evidence="2">The sequence shown here is derived from an EMBL/GenBank/DDBJ whole genome shotgun (WGS) entry which is preliminary data.</text>
</comment>
<gene>
    <name evidence="2" type="ORF">BXZ70DRAFT_743262</name>
</gene>
<keyword evidence="3" id="KW-1185">Reference proteome</keyword>
<accession>A0A8K0XSK9</accession>
<name>A0A8K0XSK9_9AGAR</name>
<dbReference type="AlphaFoldDB" id="A0A8K0XSK9"/>
<proteinExistence type="predicted"/>
<reference evidence="2" key="1">
    <citation type="journal article" date="2021" name="New Phytol.">
        <title>Evolutionary innovations through gain and loss of genes in the ectomycorrhizal Boletales.</title>
        <authorList>
            <person name="Wu G."/>
            <person name="Miyauchi S."/>
            <person name="Morin E."/>
            <person name="Kuo A."/>
            <person name="Drula E."/>
            <person name="Varga T."/>
            <person name="Kohler A."/>
            <person name="Feng B."/>
            <person name="Cao Y."/>
            <person name="Lipzen A."/>
            <person name="Daum C."/>
            <person name="Hundley H."/>
            <person name="Pangilinan J."/>
            <person name="Johnson J."/>
            <person name="Barry K."/>
            <person name="LaButti K."/>
            <person name="Ng V."/>
            <person name="Ahrendt S."/>
            <person name="Min B."/>
            <person name="Choi I.G."/>
            <person name="Park H."/>
            <person name="Plett J.M."/>
            <person name="Magnuson J."/>
            <person name="Spatafora J.W."/>
            <person name="Nagy L.G."/>
            <person name="Henrissat B."/>
            <person name="Grigoriev I.V."/>
            <person name="Yang Z.L."/>
            <person name="Xu J."/>
            <person name="Martin F.M."/>
        </authorList>
    </citation>
    <scope>NUCLEOTIDE SEQUENCE</scope>
    <source>
        <strain evidence="2">KKN 215</strain>
    </source>
</reference>
<feature type="compositionally biased region" description="Low complexity" evidence="1">
    <location>
        <begin position="329"/>
        <end position="341"/>
    </location>
</feature>
<feature type="region of interest" description="Disordered" evidence="1">
    <location>
        <begin position="319"/>
        <end position="349"/>
    </location>
</feature>
<organism evidence="2 3">
    <name type="scientific">Cristinia sonorae</name>
    <dbReference type="NCBI Taxonomy" id="1940300"/>
    <lineage>
        <taxon>Eukaryota</taxon>
        <taxon>Fungi</taxon>
        <taxon>Dikarya</taxon>
        <taxon>Basidiomycota</taxon>
        <taxon>Agaricomycotina</taxon>
        <taxon>Agaricomycetes</taxon>
        <taxon>Agaricomycetidae</taxon>
        <taxon>Agaricales</taxon>
        <taxon>Pleurotineae</taxon>
        <taxon>Stephanosporaceae</taxon>
        <taxon>Cristinia</taxon>
    </lineage>
</organism>
<dbReference type="Proteomes" id="UP000813824">
    <property type="component" value="Unassembled WGS sequence"/>
</dbReference>